<name>A0A517QA68_9PLAN</name>
<evidence type="ECO:0000313" key="4">
    <source>
        <dbReference type="EMBL" id="QDT28530.1"/>
    </source>
</evidence>
<dbReference type="SUPFAM" id="SSF53649">
    <property type="entry name" value="Alkaline phosphatase-like"/>
    <property type="match status" value="1"/>
</dbReference>
<evidence type="ECO:0000256" key="1">
    <source>
        <dbReference type="ARBA" id="ARBA00022723"/>
    </source>
</evidence>
<dbReference type="PANTHER" id="PTHR45953">
    <property type="entry name" value="IDURONATE 2-SULFATASE"/>
    <property type="match status" value="1"/>
</dbReference>
<sequence length="83" mass="9352" precursor="true">MRMRFAFTGLTLFSLLFFSFCFAEPVQAAQSQGEQKKPNVLFIAIDDLRTELGCYGHPHVQSPSLDRLASQGVLFTRSGFITY</sequence>
<accession>A0A517QA68</accession>
<dbReference type="EMBL" id="CP037421">
    <property type="protein sequence ID" value="QDT28530.1"/>
    <property type="molecule type" value="Genomic_DNA"/>
</dbReference>
<feature type="signal peptide" evidence="3">
    <location>
        <begin position="1"/>
        <end position="23"/>
    </location>
</feature>
<dbReference type="PANTHER" id="PTHR45953:SF1">
    <property type="entry name" value="IDURONATE 2-SULFATASE"/>
    <property type="match status" value="1"/>
</dbReference>
<keyword evidence="3" id="KW-0732">Signal</keyword>
<keyword evidence="5" id="KW-1185">Reference proteome</keyword>
<dbReference type="AlphaFoldDB" id="A0A517QA68"/>
<feature type="chain" id="PRO_5022008947" evidence="3">
    <location>
        <begin position="24"/>
        <end position="83"/>
    </location>
</feature>
<evidence type="ECO:0000256" key="3">
    <source>
        <dbReference type="SAM" id="SignalP"/>
    </source>
</evidence>
<dbReference type="GO" id="GO:0005737">
    <property type="term" value="C:cytoplasm"/>
    <property type="evidence" value="ECO:0007669"/>
    <property type="project" value="TreeGrafter"/>
</dbReference>
<reference evidence="4 5" key="1">
    <citation type="submission" date="2019-03" db="EMBL/GenBank/DDBJ databases">
        <title>Deep-cultivation of Planctomycetes and their phenomic and genomic characterization uncovers novel biology.</title>
        <authorList>
            <person name="Wiegand S."/>
            <person name="Jogler M."/>
            <person name="Boedeker C."/>
            <person name="Pinto D."/>
            <person name="Vollmers J."/>
            <person name="Rivas-Marin E."/>
            <person name="Kohn T."/>
            <person name="Peeters S.H."/>
            <person name="Heuer A."/>
            <person name="Rast P."/>
            <person name="Oberbeckmann S."/>
            <person name="Bunk B."/>
            <person name="Jeske O."/>
            <person name="Meyerdierks A."/>
            <person name="Storesund J.E."/>
            <person name="Kallscheuer N."/>
            <person name="Luecker S."/>
            <person name="Lage O.M."/>
            <person name="Pohl T."/>
            <person name="Merkel B.J."/>
            <person name="Hornburger P."/>
            <person name="Mueller R.-W."/>
            <person name="Bruemmer F."/>
            <person name="Labrenz M."/>
            <person name="Spormann A.M."/>
            <person name="Op den Camp H."/>
            <person name="Overmann J."/>
            <person name="Amann R."/>
            <person name="Jetten M.S.M."/>
            <person name="Mascher T."/>
            <person name="Medema M.H."/>
            <person name="Devos D.P."/>
            <person name="Kaster A.-K."/>
            <person name="Ovreas L."/>
            <person name="Rohde M."/>
            <person name="Galperin M.Y."/>
            <person name="Jogler C."/>
        </authorList>
    </citation>
    <scope>NUCLEOTIDE SEQUENCE [LARGE SCALE GENOMIC DNA]</scope>
    <source>
        <strain evidence="4 5">Enr10</strain>
    </source>
</reference>
<evidence type="ECO:0000313" key="5">
    <source>
        <dbReference type="Proteomes" id="UP000315647"/>
    </source>
</evidence>
<protein>
    <submittedName>
        <fullName evidence="4">Sulfatase</fullName>
    </submittedName>
</protein>
<organism evidence="4 5">
    <name type="scientific">Gimesia panareensis</name>
    <dbReference type="NCBI Taxonomy" id="2527978"/>
    <lineage>
        <taxon>Bacteria</taxon>
        <taxon>Pseudomonadati</taxon>
        <taxon>Planctomycetota</taxon>
        <taxon>Planctomycetia</taxon>
        <taxon>Planctomycetales</taxon>
        <taxon>Planctomycetaceae</taxon>
        <taxon>Gimesia</taxon>
    </lineage>
</organism>
<gene>
    <name evidence="4" type="ORF">Enr10x_38740</name>
</gene>
<dbReference type="GO" id="GO:0008484">
    <property type="term" value="F:sulfuric ester hydrolase activity"/>
    <property type="evidence" value="ECO:0007669"/>
    <property type="project" value="TreeGrafter"/>
</dbReference>
<dbReference type="InterPro" id="IPR017850">
    <property type="entry name" value="Alkaline_phosphatase_core_sf"/>
</dbReference>
<proteinExistence type="predicted"/>
<dbReference type="Gene3D" id="3.40.720.10">
    <property type="entry name" value="Alkaline Phosphatase, subunit A"/>
    <property type="match status" value="1"/>
</dbReference>
<keyword evidence="1" id="KW-0479">Metal-binding</keyword>
<dbReference type="Proteomes" id="UP000315647">
    <property type="component" value="Chromosome"/>
</dbReference>
<dbReference type="GO" id="GO:0046872">
    <property type="term" value="F:metal ion binding"/>
    <property type="evidence" value="ECO:0007669"/>
    <property type="project" value="UniProtKB-KW"/>
</dbReference>
<evidence type="ECO:0000256" key="2">
    <source>
        <dbReference type="ARBA" id="ARBA00022801"/>
    </source>
</evidence>
<keyword evidence="2" id="KW-0378">Hydrolase</keyword>